<keyword evidence="3" id="KW-1185">Reference proteome</keyword>
<dbReference type="Gene3D" id="3.10.10.10">
    <property type="entry name" value="HIV Type 1 Reverse Transcriptase, subunit A, domain 1"/>
    <property type="match status" value="1"/>
</dbReference>
<sequence>MWSSKQSRATGARACHVSLRYKRMVTSGWRVMCRVKPPAARFGAASSDGWQLQRVVRPEEHFAARLRTGDACGRVVLMSLIEVELLARLLRKLPGSQDAKVYGAYKPVGQKVWPMVEELPRDAGEQIKRARMEPWLGPAESIGHQFTEETLARLRVGGDGLLSEAEIAVLRSMIRPLGRAFAFTDDEIGLVDPLIVAPMVIFTTAHVSWKLKPLPIPRACYDKLLELLQARIARRVLEPAQGPDANRWFTVPKKDGSFRFIQDLRPTLSRLGTPALVLRLRPIPAGTEIARAHGDADAVGPASIERRRYGGDELGLGRTRSKPGAQLPEAEWSIH</sequence>
<dbReference type="OrthoDB" id="5599163at2759"/>
<gene>
    <name evidence="2" type="ORF">BJ554DRAFT_7499</name>
</gene>
<accession>A0A8H7ZW38</accession>
<comment type="caution">
    <text evidence="2">The sequence shown here is derived from an EMBL/GenBank/DDBJ whole genome shotgun (WGS) entry which is preliminary data.</text>
</comment>
<dbReference type="AlphaFoldDB" id="A0A8H7ZW38"/>
<feature type="region of interest" description="Disordered" evidence="1">
    <location>
        <begin position="310"/>
        <end position="335"/>
    </location>
</feature>
<dbReference type="Proteomes" id="UP000673691">
    <property type="component" value="Unassembled WGS sequence"/>
</dbReference>
<name>A0A8H7ZW38_9FUNG</name>
<proteinExistence type="predicted"/>
<dbReference type="EMBL" id="JAEFCI010005199">
    <property type="protein sequence ID" value="KAG5460450.1"/>
    <property type="molecule type" value="Genomic_DNA"/>
</dbReference>
<organism evidence="2 3">
    <name type="scientific">Olpidium bornovanus</name>
    <dbReference type="NCBI Taxonomy" id="278681"/>
    <lineage>
        <taxon>Eukaryota</taxon>
        <taxon>Fungi</taxon>
        <taxon>Fungi incertae sedis</taxon>
        <taxon>Olpidiomycota</taxon>
        <taxon>Olpidiomycotina</taxon>
        <taxon>Olpidiomycetes</taxon>
        <taxon>Olpidiales</taxon>
        <taxon>Olpidiaceae</taxon>
        <taxon>Olpidium</taxon>
    </lineage>
</organism>
<dbReference type="InterPro" id="IPR043502">
    <property type="entry name" value="DNA/RNA_pol_sf"/>
</dbReference>
<evidence type="ECO:0000256" key="1">
    <source>
        <dbReference type="SAM" id="MobiDB-lite"/>
    </source>
</evidence>
<dbReference type="SUPFAM" id="SSF56672">
    <property type="entry name" value="DNA/RNA polymerases"/>
    <property type="match status" value="1"/>
</dbReference>
<evidence type="ECO:0000313" key="2">
    <source>
        <dbReference type="EMBL" id="KAG5460450.1"/>
    </source>
</evidence>
<evidence type="ECO:0000313" key="3">
    <source>
        <dbReference type="Proteomes" id="UP000673691"/>
    </source>
</evidence>
<protein>
    <submittedName>
        <fullName evidence="2">Uncharacterized protein</fullName>
    </submittedName>
</protein>
<reference evidence="2 3" key="1">
    <citation type="journal article" name="Sci. Rep.">
        <title>Genome-scale phylogenetic analyses confirm Olpidium as the closest living zoosporic fungus to the non-flagellated, terrestrial fungi.</title>
        <authorList>
            <person name="Chang Y."/>
            <person name="Rochon D."/>
            <person name="Sekimoto S."/>
            <person name="Wang Y."/>
            <person name="Chovatia M."/>
            <person name="Sandor L."/>
            <person name="Salamov A."/>
            <person name="Grigoriev I.V."/>
            <person name="Stajich J.E."/>
            <person name="Spatafora J.W."/>
        </authorList>
    </citation>
    <scope>NUCLEOTIDE SEQUENCE [LARGE SCALE GENOMIC DNA]</scope>
    <source>
        <strain evidence="2">S191</strain>
    </source>
</reference>